<dbReference type="PROSITE" id="PS51257">
    <property type="entry name" value="PROKAR_LIPOPROTEIN"/>
    <property type="match status" value="1"/>
</dbReference>
<protein>
    <recommendedName>
        <fullName evidence="2">Lipoprotein</fullName>
    </recommendedName>
</protein>
<accession>A0A3B0S9H6</accession>
<gene>
    <name evidence="1" type="ORF">MNBD_ALPHA05-683</name>
</gene>
<sequence length="186" mass="20256">MNKLLAGALIAAVIGVAGCSGLKKSTKNDSNPAPCPNVVALLDASRIIEFDGEERLEDIAYTGEITKVEIGCRYIEDKPIDIDVSIDLAFGKGPKGENGDKIFKYFVAVTRKDLEVIAKTEFLVAAKFTDKNTIVVKKEDIDKIIIPRAGEHIAGANFEIIVGFSLSRDQIIFNRSGKSLKFPNLK</sequence>
<reference evidence="1" key="1">
    <citation type="submission" date="2018-06" db="EMBL/GenBank/DDBJ databases">
        <authorList>
            <person name="Zhirakovskaya E."/>
        </authorList>
    </citation>
    <scope>NUCLEOTIDE SEQUENCE</scope>
</reference>
<evidence type="ECO:0008006" key="2">
    <source>
        <dbReference type="Google" id="ProtNLM"/>
    </source>
</evidence>
<organism evidence="1">
    <name type="scientific">hydrothermal vent metagenome</name>
    <dbReference type="NCBI Taxonomy" id="652676"/>
    <lineage>
        <taxon>unclassified sequences</taxon>
        <taxon>metagenomes</taxon>
        <taxon>ecological metagenomes</taxon>
    </lineage>
</organism>
<evidence type="ECO:0000313" key="1">
    <source>
        <dbReference type="EMBL" id="VAW00633.1"/>
    </source>
</evidence>
<dbReference type="AlphaFoldDB" id="A0A3B0S9H6"/>
<proteinExistence type="predicted"/>
<name>A0A3B0S9H6_9ZZZZ</name>
<dbReference type="EMBL" id="UOEH01000314">
    <property type="protein sequence ID" value="VAW00633.1"/>
    <property type="molecule type" value="Genomic_DNA"/>
</dbReference>